<dbReference type="SUPFAM" id="SSF63446">
    <property type="entry name" value="Type I dockerin domain"/>
    <property type="match status" value="1"/>
</dbReference>
<evidence type="ECO:0000259" key="3">
    <source>
        <dbReference type="PROSITE" id="PS51766"/>
    </source>
</evidence>
<keyword evidence="2" id="KW-0732">Signal</keyword>
<dbReference type="InterPro" id="IPR015943">
    <property type="entry name" value="WD40/YVTN_repeat-like_dom_sf"/>
</dbReference>
<dbReference type="AlphaFoldDB" id="A0A934WSB2"/>
<dbReference type="Proteomes" id="UP000633365">
    <property type="component" value="Unassembled WGS sequence"/>
</dbReference>
<dbReference type="GO" id="GO:0000272">
    <property type="term" value="P:polysaccharide catabolic process"/>
    <property type="evidence" value="ECO:0007669"/>
    <property type="project" value="InterPro"/>
</dbReference>
<organism evidence="4 5">
    <name type="scientific">Ruminococcus difficilis</name>
    <dbReference type="NCBI Taxonomy" id="2763069"/>
    <lineage>
        <taxon>Bacteria</taxon>
        <taxon>Bacillati</taxon>
        <taxon>Bacillota</taxon>
        <taxon>Clostridia</taxon>
        <taxon>Eubacteriales</taxon>
        <taxon>Oscillospiraceae</taxon>
        <taxon>Ruminococcus</taxon>
    </lineage>
</organism>
<dbReference type="Gene3D" id="1.10.1330.10">
    <property type="entry name" value="Dockerin domain"/>
    <property type="match status" value="1"/>
</dbReference>
<dbReference type="Pfam" id="PF00404">
    <property type="entry name" value="Dockerin_1"/>
    <property type="match status" value="1"/>
</dbReference>
<feature type="compositionally biased region" description="Polar residues" evidence="1">
    <location>
        <begin position="314"/>
        <end position="341"/>
    </location>
</feature>
<dbReference type="CDD" id="cd14256">
    <property type="entry name" value="Dockerin_I"/>
    <property type="match status" value="1"/>
</dbReference>
<dbReference type="InterPro" id="IPR011047">
    <property type="entry name" value="Quinoprotein_ADH-like_sf"/>
</dbReference>
<reference evidence="4" key="1">
    <citation type="submission" date="2021-01" db="EMBL/GenBank/DDBJ databases">
        <title>Genome public.</title>
        <authorList>
            <person name="Liu C."/>
            <person name="Sun Q."/>
        </authorList>
    </citation>
    <scope>NUCLEOTIDE SEQUENCE</scope>
    <source>
        <strain evidence="4">M6</strain>
    </source>
</reference>
<gene>
    <name evidence="4" type="ORF">JKK62_10180</name>
</gene>
<comment type="caution">
    <text evidence="4">The sequence shown here is derived from an EMBL/GenBank/DDBJ whole genome shotgun (WGS) entry which is preliminary data.</text>
</comment>
<evidence type="ECO:0000313" key="4">
    <source>
        <dbReference type="EMBL" id="MBK6089005.1"/>
    </source>
</evidence>
<name>A0A934WSB2_9FIRM</name>
<dbReference type="Gene3D" id="2.130.10.10">
    <property type="entry name" value="YVTN repeat-like/Quinoprotein amine dehydrogenase"/>
    <property type="match status" value="1"/>
</dbReference>
<dbReference type="PROSITE" id="PS51766">
    <property type="entry name" value="DOCKERIN"/>
    <property type="match status" value="1"/>
</dbReference>
<feature type="signal peptide" evidence="2">
    <location>
        <begin position="1"/>
        <end position="23"/>
    </location>
</feature>
<evidence type="ECO:0000256" key="2">
    <source>
        <dbReference type="SAM" id="SignalP"/>
    </source>
</evidence>
<dbReference type="InterPro" id="IPR016134">
    <property type="entry name" value="Dockerin_dom"/>
</dbReference>
<dbReference type="RefSeq" id="WP_201427802.1">
    <property type="nucleotide sequence ID" value="NZ_JAEQMG010000105.1"/>
</dbReference>
<keyword evidence="5" id="KW-1185">Reference proteome</keyword>
<protein>
    <submittedName>
        <fullName evidence="4">Dockerin type I repeat-containing protein</fullName>
    </submittedName>
</protein>
<feature type="chain" id="PRO_5037265880" evidence="2">
    <location>
        <begin position="24"/>
        <end position="470"/>
    </location>
</feature>
<dbReference type="EMBL" id="JAEQMG010000105">
    <property type="protein sequence ID" value="MBK6089005.1"/>
    <property type="molecule type" value="Genomic_DNA"/>
</dbReference>
<evidence type="ECO:0000256" key="1">
    <source>
        <dbReference type="SAM" id="MobiDB-lite"/>
    </source>
</evidence>
<sequence length="470" mass="50841">MKRVLCLILCVVLLTLASFPTSAHTPQSSRVYQSADDTGIYFIRFNGSHADITRYASHTLNAGVDVPSPIRSVCAYRGKAVLLCEDVRRNQLSVFVYYTDTDYLEGFVINDALLYNNTDFACDNGAIYIENVQDDHELIAFSYSGGYLGRYRFDSEINAVFGGYRGGIYAVAGDTLYQLSSNRFNALAGDKVDTPLFPADSRILVSGHGKVYELNGDRVSYLFSVDADNRAASVCVIGNTLYYPNGSTINAYDLDSGEKIAYYHASGQVISVYANGNSLIASGGSVSFTVSQSAFTSLRVNDDPGDEQSDENGGDQSAKSSNGGDNAVNHSGQQQSAGSSLISSDVYHVDPTRYYISGISPQTTVAAFKKNMSYDGYSLTIYRGNTVKKSGNIGTAMTAVFESDEFIYTYELAINGDITGEGSCNSRDLNTLMDYLIGASDFNGVYMLAADVTKDNKVDVCDAAKLKSII</sequence>
<proteinExistence type="predicted"/>
<evidence type="ECO:0000313" key="5">
    <source>
        <dbReference type="Proteomes" id="UP000633365"/>
    </source>
</evidence>
<feature type="domain" description="Dockerin" evidence="3">
    <location>
        <begin position="411"/>
        <end position="470"/>
    </location>
</feature>
<dbReference type="InterPro" id="IPR002105">
    <property type="entry name" value="Dockerin_1_rpt"/>
</dbReference>
<dbReference type="InterPro" id="IPR036439">
    <property type="entry name" value="Dockerin_dom_sf"/>
</dbReference>
<feature type="region of interest" description="Disordered" evidence="1">
    <location>
        <begin position="299"/>
        <end position="341"/>
    </location>
</feature>
<dbReference type="GO" id="GO:0004553">
    <property type="term" value="F:hydrolase activity, hydrolyzing O-glycosyl compounds"/>
    <property type="evidence" value="ECO:0007669"/>
    <property type="project" value="InterPro"/>
</dbReference>
<feature type="compositionally biased region" description="Acidic residues" evidence="1">
    <location>
        <begin position="303"/>
        <end position="313"/>
    </location>
</feature>
<dbReference type="SUPFAM" id="SSF50998">
    <property type="entry name" value="Quinoprotein alcohol dehydrogenase-like"/>
    <property type="match status" value="1"/>
</dbReference>
<accession>A0A934WSB2</accession>